<accession>A0A0J9WRD7</accession>
<reference evidence="1" key="1">
    <citation type="submission" date="2007-04" db="EMBL/GenBank/DDBJ databases">
        <authorList>
            <consortium name="The Broad Institute Genome Sequencing Platform"/>
            <person name="Birren B."/>
            <person name="Lander E."/>
            <person name="Galagan J."/>
            <person name="Nusbaum C."/>
            <person name="Devon K."/>
            <person name="Ma L.-J."/>
            <person name="Jaffe D."/>
            <person name="Butler J."/>
            <person name="Alvarez P."/>
            <person name="Gnerre S."/>
            <person name="Grabherr M."/>
            <person name="Kleber M."/>
            <person name="Mauceli E."/>
            <person name="Brockman W."/>
            <person name="MacCallum I.A."/>
            <person name="Young S."/>
            <person name="LaButti K."/>
            <person name="DeCaprio D."/>
            <person name="Crawford M."/>
            <person name="Koehrsen M."/>
            <person name="Engels R."/>
            <person name="Montgomery P."/>
            <person name="Pearson M."/>
            <person name="Howarth C."/>
            <person name="Larson L."/>
            <person name="White J."/>
            <person name="O'Leary S."/>
            <person name="Kodira C."/>
            <person name="Zeng Q."/>
            <person name="Yandava C."/>
            <person name="Alvarado L."/>
            <person name="Kistler C."/>
            <person name="Shim W.-B."/>
            <person name="Kang S."/>
            <person name="Woloshuk C."/>
        </authorList>
    </citation>
    <scope>NUCLEOTIDE SEQUENCE</scope>
    <source>
        <strain evidence="1">4287</strain>
    </source>
</reference>
<protein>
    <submittedName>
        <fullName evidence="1">Uncharacterized protein</fullName>
    </submittedName>
</protein>
<organism evidence="1 2">
    <name type="scientific">Fusarium oxysporum f. sp. lycopersici (strain 4287 / CBS 123668 / FGSC 9935 / NRRL 34936)</name>
    <name type="common">Fusarium vascular wilt of tomato</name>
    <dbReference type="NCBI Taxonomy" id="426428"/>
    <lineage>
        <taxon>Eukaryota</taxon>
        <taxon>Fungi</taxon>
        <taxon>Dikarya</taxon>
        <taxon>Ascomycota</taxon>
        <taxon>Pezizomycotina</taxon>
        <taxon>Sordariomycetes</taxon>
        <taxon>Hypocreomycetidae</taxon>
        <taxon>Hypocreales</taxon>
        <taxon>Nectriaceae</taxon>
        <taxon>Fusarium</taxon>
        <taxon>Fusarium oxysporum species complex</taxon>
    </lineage>
</organism>
<gene>
    <name evidence="1" type="ORF">FOXG_20636</name>
</gene>
<reference evidence="1" key="2">
    <citation type="journal article" date="2010" name="Nature">
        <title>Comparative genomics reveals mobile pathogenicity chromosomes in Fusarium.</title>
        <authorList>
            <person name="Ma L.J."/>
            <person name="van der Does H.C."/>
            <person name="Borkovich K.A."/>
            <person name="Coleman J.J."/>
            <person name="Daboussi M.J."/>
            <person name="Di Pietro A."/>
            <person name="Dufresne M."/>
            <person name="Freitag M."/>
            <person name="Grabherr M."/>
            <person name="Henrissat B."/>
            <person name="Houterman P.M."/>
            <person name="Kang S."/>
            <person name="Shim W.B."/>
            <person name="Woloshuk C."/>
            <person name="Xie X."/>
            <person name="Xu J.R."/>
            <person name="Antoniw J."/>
            <person name="Baker S.E."/>
            <person name="Bluhm B.H."/>
            <person name="Breakspear A."/>
            <person name="Brown D.W."/>
            <person name="Butchko R.A."/>
            <person name="Chapman S."/>
            <person name="Coulson R."/>
            <person name="Coutinho P.M."/>
            <person name="Danchin E.G."/>
            <person name="Diener A."/>
            <person name="Gale L.R."/>
            <person name="Gardiner D.M."/>
            <person name="Goff S."/>
            <person name="Hammond-Kosack K.E."/>
            <person name="Hilburn K."/>
            <person name="Hua-Van A."/>
            <person name="Jonkers W."/>
            <person name="Kazan K."/>
            <person name="Kodira C.D."/>
            <person name="Koehrsen M."/>
            <person name="Kumar L."/>
            <person name="Lee Y.H."/>
            <person name="Li L."/>
            <person name="Manners J.M."/>
            <person name="Miranda-Saavedra D."/>
            <person name="Mukherjee M."/>
            <person name="Park G."/>
            <person name="Park J."/>
            <person name="Park S.Y."/>
            <person name="Proctor R.H."/>
            <person name="Regev A."/>
            <person name="Ruiz-Roldan M.C."/>
            <person name="Sain D."/>
            <person name="Sakthikumar S."/>
            <person name="Sykes S."/>
            <person name="Schwartz D.C."/>
            <person name="Turgeon B.G."/>
            <person name="Wapinski I."/>
            <person name="Yoder O."/>
            <person name="Young S."/>
            <person name="Zeng Q."/>
            <person name="Zhou S."/>
            <person name="Galagan J."/>
            <person name="Cuomo C.A."/>
            <person name="Kistler H.C."/>
            <person name="Rep M."/>
        </authorList>
    </citation>
    <scope>NUCLEOTIDE SEQUENCE [LARGE SCALE GENOMIC DNA]</scope>
    <source>
        <strain evidence="1">4287</strain>
    </source>
</reference>
<sequence>MSSAVMENMGTHLPKKHTKANEVIPCQDYLQACWEGR</sequence>
<dbReference type="KEGG" id="fox:FOXG_20636"/>
<dbReference type="AlphaFoldDB" id="A0A0J9WRD7"/>
<dbReference type="VEuPathDB" id="FungiDB:FOXG_20636"/>
<dbReference type="GeneID" id="28961342"/>
<dbReference type="EMBL" id="DS231711">
    <property type="protein sequence ID" value="KNB12352.1"/>
    <property type="molecule type" value="Genomic_DNA"/>
</dbReference>
<evidence type="ECO:0000313" key="1">
    <source>
        <dbReference type="EMBL" id="KNB12352.1"/>
    </source>
</evidence>
<dbReference type="RefSeq" id="XP_018250397.1">
    <property type="nucleotide sequence ID" value="XM_018400931.1"/>
</dbReference>
<evidence type="ECO:0000313" key="2">
    <source>
        <dbReference type="Proteomes" id="UP000009097"/>
    </source>
</evidence>
<dbReference type="Proteomes" id="UP000009097">
    <property type="component" value="Unassembled WGS sequence"/>
</dbReference>
<proteinExistence type="predicted"/>
<name>A0A0J9WRD7_FUSO4</name>